<organism evidence="1 2">
    <name type="scientific">Aspergillus ruber (strain CBS 135680)</name>
    <dbReference type="NCBI Taxonomy" id="1388766"/>
    <lineage>
        <taxon>Eukaryota</taxon>
        <taxon>Fungi</taxon>
        <taxon>Dikarya</taxon>
        <taxon>Ascomycota</taxon>
        <taxon>Pezizomycotina</taxon>
        <taxon>Eurotiomycetes</taxon>
        <taxon>Eurotiomycetidae</taxon>
        <taxon>Eurotiales</taxon>
        <taxon>Aspergillaceae</taxon>
        <taxon>Aspergillus</taxon>
        <taxon>Aspergillus subgen. Aspergillus</taxon>
    </lineage>
</organism>
<dbReference type="HOGENOM" id="CLU_2589313_0_0_1"/>
<keyword evidence="2" id="KW-1185">Reference proteome</keyword>
<dbReference type="AlphaFoldDB" id="A0A017SK61"/>
<dbReference type="GeneID" id="63696468"/>
<protein>
    <submittedName>
        <fullName evidence="1">Uncharacterized protein</fullName>
    </submittedName>
</protein>
<evidence type="ECO:0000313" key="1">
    <source>
        <dbReference type="EMBL" id="EYE97332.1"/>
    </source>
</evidence>
<dbReference type="Proteomes" id="UP000019804">
    <property type="component" value="Unassembled WGS sequence"/>
</dbReference>
<accession>A0A017SK61</accession>
<proteinExistence type="predicted"/>
<sequence length="80" mass="9319">MYKYRVDMRSLTRIQRTSGSELTTIRAPWDRQSRYYIESSIWQGKQARDIISPLSSWPRHTIETTLSLLSLALLIGLFTG</sequence>
<gene>
    <name evidence="1" type="ORF">EURHEDRAFT_410399</name>
</gene>
<evidence type="ECO:0000313" key="2">
    <source>
        <dbReference type="Proteomes" id="UP000019804"/>
    </source>
</evidence>
<reference evidence="2" key="1">
    <citation type="journal article" date="2014" name="Nat. Commun.">
        <title>Genomic adaptations of the halophilic Dead Sea filamentous fungus Eurotium rubrum.</title>
        <authorList>
            <person name="Kis-Papo T."/>
            <person name="Weig A.R."/>
            <person name="Riley R."/>
            <person name="Persoh D."/>
            <person name="Salamov A."/>
            <person name="Sun H."/>
            <person name="Lipzen A."/>
            <person name="Wasser S.P."/>
            <person name="Rambold G."/>
            <person name="Grigoriev I.V."/>
            <person name="Nevo E."/>
        </authorList>
    </citation>
    <scope>NUCLEOTIDE SEQUENCE [LARGE SCALE GENOMIC DNA]</scope>
    <source>
        <strain evidence="2">CBS 135680</strain>
    </source>
</reference>
<dbReference type="RefSeq" id="XP_040641020.1">
    <property type="nucleotide sequence ID" value="XM_040781344.1"/>
</dbReference>
<name>A0A017SK61_ASPRC</name>
<dbReference type="EMBL" id="KK088416">
    <property type="protein sequence ID" value="EYE97332.1"/>
    <property type="molecule type" value="Genomic_DNA"/>
</dbReference>